<organism evidence="1">
    <name type="scientific">mine drainage metagenome</name>
    <dbReference type="NCBI Taxonomy" id="410659"/>
    <lineage>
        <taxon>unclassified sequences</taxon>
        <taxon>metagenomes</taxon>
        <taxon>ecological metagenomes</taxon>
    </lineage>
</organism>
<reference evidence="1" key="1">
    <citation type="submission" date="2013-08" db="EMBL/GenBank/DDBJ databases">
        <authorList>
            <person name="Mendez C."/>
            <person name="Richter M."/>
            <person name="Ferrer M."/>
            <person name="Sanchez J."/>
        </authorList>
    </citation>
    <scope>NUCLEOTIDE SEQUENCE</scope>
</reference>
<dbReference type="EMBL" id="AUZX01012503">
    <property type="protein sequence ID" value="EQD39116.1"/>
    <property type="molecule type" value="Genomic_DNA"/>
</dbReference>
<accession>T0YU57</accession>
<dbReference type="Pfam" id="PF20112">
    <property type="entry name" value="DUF6502"/>
    <property type="match status" value="1"/>
</dbReference>
<evidence type="ECO:0000313" key="1">
    <source>
        <dbReference type="EMBL" id="EQD39116.1"/>
    </source>
</evidence>
<reference evidence="1" key="2">
    <citation type="journal article" date="2014" name="ISME J.">
        <title>Microbial stratification in low pH oxic and suboxic macroscopic growths along an acid mine drainage.</title>
        <authorList>
            <person name="Mendez-Garcia C."/>
            <person name="Mesa V."/>
            <person name="Sprenger R.R."/>
            <person name="Richter M."/>
            <person name="Diez M.S."/>
            <person name="Solano J."/>
            <person name="Bargiela R."/>
            <person name="Golyshina O.V."/>
            <person name="Manteca A."/>
            <person name="Ramos J.L."/>
            <person name="Gallego J.R."/>
            <person name="Llorente I."/>
            <person name="Martins Dos Santos V.A."/>
            <person name="Jensen O.N."/>
            <person name="Pelaez A.I."/>
            <person name="Sanchez J."/>
            <person name="Ferrer M."/>
        </authorList>
    </citation>
    <scope>NUCLEOTIDE SEQUENCE</scope>
</reference>
<dbReference type="AlphaFoldDB" id="T0YU57"/>
<proteinExistence type="predicted"/>
<comment type="caution">
    <text evidence="1">The sequence shown here is derived from an EMBL/GenBank/DDBJ whole genome shotgun (WGS) entry which is preliminary data.</text>
</comment>
<dbReference type="InterPro" id="IPR045445">
    <property type="entry name" value="DUF6502"/>
</dbReference>
<name>T0YU57_9ZZZZ</name>
<sequence>MTGVDTNLSIDSRRDFLQALRRILRPIIRLMIRSGIRYDEFVDVARGAYVESAIRDVDNDAPRPTRDQVAWTTGIQRDLVDHYIDNEEPCSAATPIASHIATEVLHKWHTDRRFLGPSGTPLELDFNAAAGPSFESLVAEVDSQSNSGLILEELLRLRSVVRSDDNHLRAVSRFSIWPNDGQQRIECFGTTLAHMIETFAHNLGSTITENKRLERTVSTDRGISSEILTSFHAFARERGNQFLIDLDDWLGQRSYEIANEVGPRLKIGINIFFYVEPPVDRIPLDALVLPSKTPTRFDGGHG</sequence>
<protein>
    <submittedName>
        <fullName evidence="1">Uncharacterized protein</fullName>
    </submittedName>
</protein>
<gene>
    <name evidence="1" type="ORF">B1A_17006</name>
</gene>